<dbReference type="OrthoDB" id="194468at2759"/>
<evidence type="ECO:0000313" key="1">
    <source>
        <dbReference type="EMBL" id="GCC22026.1"/>
    </source>
</evidence>
<reference evidence="1 2" key="1">
    <citation type="journal article" date="2018" name="Nat. Ecol. Evol.">
        <title>Shark genomes provide insights into elasmobranch evolution and the origin of vertebrates.</title>
        <authorList>
            <person name="Hara Y"/>
            <person name="Yamaguchi K"/>
            <person name="Onimaru K"/>
            <person name="Kadota M"/>
            <person name="Koyanagi M"/>
            <person name="Keeley SD"/>
            <person name="Tatsumi K"/>
            <person name="Tanaka K"/>
            <person name="Motone F"/>
            <person name="Kageyama Y"/>
            <person name="Nozu R"/>
            <person name="Adachi N"/>
            <person name="Nishimura O"/>
            <person name="Nakagawa R"/>
            <person name="Tanegashima C"/>
            <person name="Kiyatake I"/>
            <person name="Matsumoto R"/>
            <person name="Murakumo K"/>
            <person name="Nishida K"/>
            <person name="Terakita A"/>
            <person name="Kuratani S"/>
            <person name="Sato K"/>
            <person name="Hyodo S Kuraku.S."/>
        </authorList>
    </citation>
    <scope>NUCLEOTIDE SEQUENCE [LARGE SCALE GENOMIC DNA]</scope>
</reference>
<dbReference type="Proteomes" id="UP000287033">
    <property type="component" value="Unassembled WGS sequence"/>
</dbReference>
<gene>
    <name evidence="1" type="ORF">chiPu_0000410</name>
</gene>
<dbReference type="STRING" id="137246.A0A401RV86"/>
<comment type="caution">
    <text evidence="1">The sequence shown here is derived from an EMBL/GenBank/DDBJ whole genome shotgun (WGS) entry which is preliminary data.</text>
</comment>
<sequence>MEVYQQTKEYLREFQQRCNTCPVFYPRLFHLKAYCYMLAGQVGHARRLLERALSFSNAHGNVLEENWIKINEVSVIYY</sequence>
<name>A0A401RV86_CHIPU</name>
<evidence type="ECO:0008006" key="3">
    <source>
        <dbReference type="Google" id="ProtNLM"/>
    </source>
</evidence>
<proteinExistence type="predicted"/>
<accession>A0A401RV86</accession>
<evidence type="ECO:0000313" key="2">
    <source>
        <dbReference type="Proteomes" id="UP000287033"/>
    </source>
</evidence>
<organism evidence="1 2">
    <name type="scientific">Chiloscyllium punctatum</name>
    <name type="common">Brownbanded bambooshark</name>
    <name type="synonym">Hemiscyllium punctatum</name>
    <dbReference type="NCBI Taxonomy" id="137246"/>
    <lineage>
        <taxon>Eukaryota</taxon>
        <taxon>Metazoa</taxon>
        <taxon>Chordata</taxon>
        <taxon>Craniata</taxon>
        <taxon>Vertebrata</taxon>
        <taxon>Chondrichthyes</taxon>
        <taxon>Elasmobranchii</taxon>
        <taxon>Galeomorphii</taxon>
        <taxon>Galeoidea</taxon>
        <taxon>Orectolobiformes</taxon>
        <taxon>Hemiscylliidae</taxon>
        <taxon>Chiloscyllium</taxon>
    </lineage>
</organism>
<protein>
    <recommendedName>
        <fullName evidence="3">Trafficking protein particle complex subunit 11 domain-containing protein</fullName>
    </recommendedName>
</protein>
<dbReference type="AlphaFoldDB" id="A0A401RV86"/>
<dbReference type="EMBL" id="BEZZ01000005">
    <property type="protein sequence ID" value="GCC22026.1"/>
    <property type="molecule type" value="Genomic_DNA"/>
</dbReference>
<keyword evidence="2" id="KW-1185">Reference proteome</keyword>